<keyword evidence="8" id="KW-1185">Reference proteome</keyword>
<dbReference type="GO" id="GO:0032797">
    <property type="term" value="C:SMN complex"/>
    <property type="evidence" value="ECO:0007669"/>
    <property type="project" value="TreeGrafter"/>
</dbReference>
<dbReference type="PROSITE" id="PS50082">
    <property type="entry name" value="WD_REPEATS_2"/>
    <property type="match status" value="1"/>
</dbReference>
<keyword evidence="1 5" id="KW-0853">WD repeat</keyword>
<evidence type="ECO:0000256" key="4">
    <source>
        <dbReference type="ARBA" id="ARBA00040390"/>
    </source>
</evidence>
<evidence type="ECO:0000256" key="1">
    <source>
        <dbReference type="ARBA" id="ARBA00022574"/>
    </source>
</evidence>
<comment type="caution">
    <text evidence="7">The sequence shown here is derived from an EMBL/GenBank/DDBJ whole genome shotgun (WGS) entry which is preliminary data.</text>
</comment>
<proteinExistence type="inferred from homology"/>
<dbReference type="Pfam" id="PF00400">
    <property type="entry name" value="WD40"/>
    <property type="match status" value="1"/>
</dbReference>
<dbReference type="GO" id="GO:0003723">
    <property type="term" value="F:RNA binding"/>
    <property type="evidence" value="ECO:0007669"/>
    <property type="project" value="TreeGrafter"/>
</dbReference>
<evidence type="ECO:0000256" key="6">
    <source>
        <dbReference type="SAM" id="MobiDB-lite"/>
    </source>
</evidence>
<organism evidence="7 8">
    <name type="scientific">Brassica carinata</name>
    <name type="common">Ethiopian mustard</name>
    <name type="synonym">Abyssinian cabbage</name>
    <dbReference type="NCBI Taxonomy" id="52824"/>
    <lineage>
        <taxon>Eukaryota</taxon>
        <taxon>Viridiplantae</taxon>
        <taxon>Streptophyta</taxon>
        <taxon>Embryophyta</taxon>
        <taxon>Tracheophyta</taxon>
        <taxon>Spermatophyta</taxon>
        <taxon>Magnoliopsida</taxon>
        <taxon>eudicotyledons</taxon>
        <taxon>Gunneridae</taxon>
        <taxon>Pentapetalae</taxon>
        <taxon>rosids</taxon>
        <taxon>malvids</taxon>
        <taxon>Brassicales</taxon>
        <taxon>Brassicaceae</taxon>
        <taxon>Brassiceae</taxon>
        <taxon>Brassica</taxon>
    </lineage>
</organism>
<evidence type="ECO:0000313" key="8">
    <source>
        <dbReference type="Proteomes" id="UP000886595"/>
    </source>
</evidence>
<evidence type="ECO:0000313" key="7">
    <source>
        <dbReference type="EMBL" id="KAG2239583.1"/>
    </source>
</evidence>
<dbReference type="InterPro" id="IPR001680">
    <property type="entry name" value="WD40_rpt"/>
</dbReference>
<dbReference type="SUPFAM" id="SSF50978">
    <property type="entry name" value="WD40 repeat-like"/>
    <property type="match status" value="1"/>
</dbReference>
<dbReference type="InterPro" id="IPR015943">
    <property type="entry name" value="WD40/YVTN_repeat-like_dom_sf"/>
</dbReference>
<feature type="region of interest" description="Disordered" evidence="6">
    <location>
        <begin position="53"/>
        <end position="76"/>
    </location>
</feature>
<gene>
    <name evidence="7" type="ORF">Bca52824_091643</name>
</gene>
<dbReference type="EMBL" id="JAAMPC010001596">
    <property type="protein sequence ID" value="KAG2239583.1"/>
    <property type="molecule type" value="Genomic_DNA"/>
</dbReference>
<protein>
    <recommendedName>
        <fullName evidence="4">Serine-threonine kinase receptor-associated protein</fullName>
    </recommendedName>
</protein>
<dbReference type="Gene3D" id="2.130.10.10">
    <property type="entry name" value="YVTN repeat-like/Quinoprotein amine dehydrogenase"/>
    <property type="match status" value="1"/>
</dbReference>
<accession>A0A8X7NWC5</accession>
<keyword evidence="2" id="KW-0677">Repeat</keyword>
<evidence type="ECO:0000256" key="3">
    <source>
        <dbReference type="ARBA" id="ARBA00038394"/>
    </source>
</evidence>
<feature type="repeat" description="WD" evidence="5">
    <location>
        <begin position="92"/>
        <end position="133"/>
    </location>
</feature>
<dbReference type="PANTHER" id="PTHR19877:SF11">
    <property type="entry name" value="F9L1.42 PROTEIN"/>
    <property type="match status" value="1"/>
</dbReference>
<evidence type="ECO:0000256" key="2">
    <source>
        <dbReference type="ARBA" id="ARBA00022737"/>
    </source>
</evidence>
<dbReference type="Proteomes" id="UP000886595">
    <property type="component" value="Unassembled WGS sequence"/>
</dbReference>
<dbReference type="AlphaFoldDB" id="A0A8X7NWC5"/>
<name>A0A8X7NWC5_BRACI</name>
<dbReference type="PANTHER" id="PTHR19877">
    <property type="entry name" value="EUKARYOTIC TRANSLATION INITIATION FACTOR 3 SUBUNIT I"/>
    <property type="match status" value="1"/>
</dbReference>
<evidence type="ECO:0000256" key="5">
    <source>
        <dbReference type="PROSITE-ProRule" id="PRU00221"/>
    </source>
</evidence>
<comment type="similarity">
    <text evidence="3">Belongs to the WD repeat STRAP family.</text>
</comment>
<dbReference type="GO" id="GO:0000387">
    <property type="term" value="P:spliceosomal snRNP assembly"/>
    <property type="evidence" value="ECO:0007669"/>
    <property type="project" value="TreeGrafter"/>
</dbReference>
<dbReference type="SMART" id="SM00320">
    <property type="entry name" value="WD40"/>
    <property type="match status" value="1"/>
</dbReference>
<reference evidence="7 8" key="1">
    <citation type="submission" date="2020-02" db="EMBL/GenBank/DDBJ databases">
        <authorList>
            <person name="Ma Q."/>
            <person name="Huang Y."/>
            <person name="Song X."/>
            <person name="Pei D."/>
        </authorList>
    </citation>
    <scope>NUCLEOTIDE SEQUENCE [LARGE SCALE GENOMIC DNA]</scope>
    <source>
        <strain evidence="7">Sxm20200214</strain>
        <tissue evidence="7">Leaf</tissue>
    </source>
</reference>
<dbReference type="PROSITE" id="PS50294">
    <property type="entry name" value="WD_REPEATS_REGION"/>
    <property type="match status" value="1"/>
</dbReference>
<dbReference type="InterPro" id="IPR036322">
    <property type="entry name" value="WD40_repeat_dom_sf"/>
</dbReference>
<dbReference type="OrthoDB" id="200206at2759"/>
<sequence length="165" mass="17722">MIFCREHVGNTPNDPFTAYQEAAKAISAKKGSASKIVSGDEVVVTRSRHATVVKVEPTSSSQGRRPRGGDDGNVLPAKEPLEIVQNVSGCDKGHHHGPVHCVRYAPGGESYTSGSEDGTVRIWEVVTVNHEESNNLSGHVKLVAEEVVRKAESLRINEKATEAAK</sequence>